<proteinExistence type="predicted"/>
<reference evidence="3" key="2">
    <citation type="submission" date="2020-09" db="EMBL/GenBank/DDBJ databases">
        <authorList>
            <person name="Sun Q."/>
            <person name="Sedlacek I."/>
        </authorList>
    </citation>
    <scope>NUCLEOTIDE SEQUENCE</scope>
    <source>
        <strain evidence="3">CCM 7897</strain>
    </source>
</reference>
<comment type="caution">
    <text evidence="3">The sequence shown here is derived from an EMBL/GenBank/DDBJ whole genome shotgun (WGS) entry which is preliminary data.</text>
</comment>
<keyword evidence="3" id="KW-0238">DNA-binding</keyword>
<dbReference type="AlphaFoldDB" id="A0A917C9Z5"/>
<feature type="domain" description="PPC" evidence="2">
    <location>
        <begin position="21"/>
        <end position="143"/>
    </location>
</feature>
<dbReference type="EMBL" id="BMCT01000008">
    <property type="protein sequence ID" value="GGF80998.1"/>
    <property type="molecule type" value="Genomic_DNA"/>
</dbReference>
<feature type="region of interest" description="Disordered" evidence="1">
    <location>
        <begin position="1"/>
        <end position="24"/>
    </location>
</feature>
<dbReference type="PROSITE" id="PS51742">
    <property type="entry name" value="PPC"/>
    <property type="match status" value="1"/>
</dbReference>
<evidence type="ECO:0000259" key="2">
    <source>
        <dbReference type="PROSITE" id="PS51742"/>
    </source>
</evidence>
<evidence type="ECO:0000256" key="1">
    <source>
        <dbReference type="SAM" id="MobiDB-lite"/>
    </source>
</evidence>
<organism evidence="3 4">
    <name type="scientific">Azorhizobium oxalatiphilum</name>
    <dbReference type="NCBI Taxonomy" id="980631"/>
    <lineage>
        <taxon>Bacteria</taxon>
        <taxon>Pseudomonadati</taxon>
        <taxon>Pseudomonadota</taxon>
        <taxon>Alphaproteobacteria</taxon>
        <taxon>Hyphomicrobiales</taxon>
        <taxon>Xanthobacteraceae</taxon>
        <taxon>Azorhizobium</taxon>
    </lineage>
</organism>
<reference evidence="3" key="1">
    <citation type="journal article" date="2014" name="Int. J. Syst. Evol. Microbiol.">
        <title>Complete genome sequence of Corynebacterium casei LMG S-19264T (=DSM 44701T), isolated from a smear-ripened cheese.</title>
        <authorList>
            <consortium name="US DOE Joint Genome Institute (JGI-PGF)"/>
            <person name="Walter F."/>
            <person name="Albersmeier A."/>
            <person name="Kalinowski J."/>
            <person name="Ruckert C."/>
        </authorList>
    </citation>
    <scope>NUCLEOTIDE SEQUENCE</scope>
    <source>
        <strain evidence="3">CCM 7897</strain>
    </source>
</reference>
<keyword evidence="4" id="KW-1185">Reference proteome</keyword>
<protein>
    <submittedName>
        <fullName evidence="3">DNA-binding protein</fullName>
    </submittedName>
</protein>
<evidence type="ECO:0000313" key="4">
    <source>
        <dbReference type="Proteomes" id="UP000606044"/>
    </source>
</evidence>
<dbReference type="CDD" id="cd11378">
    <property type="entry name" value="DUF296"/>
    <property type="match status" value="1"/>
</dbReference>
<dbReference type="RefSeq" id="WP_188583071.1">
    <property type="nucleotide sequence ID" value="NZ_BMCT01000008.1"/>
</dbReference>
<gene>
    <name evidence="3" type="ORF">GCM10007301_46380</name>
</gene>
<dbReference type="GO" id="GO:0003677">
    <property type="term" value="F:DNA binding"/>
    <property type="evidence" value="ECO:0007669"/>
    <property type="project" value="UniProtKB-KW"/>
</dbReference>
<dbReference type="InterPro" id="IPR005175">
    <property type="entry name" value="PPC_dom"/>
</dbReference>
<dbReference type="Gene3D" id="3.30.1330.80">
    <property type="entry name" value="Hypothetical protein, similar to alpha- acetolactate decarboxylase, domain 2"/>
    <property type="match status" value="1"/>
</dbReference>
<sequence>MQADPQDAVSPESDVAPPESGQTGRILYARVRPNEDLVQTVEKLCLQHGFADAVVRGSLGSLSQCCLELHTGARIDVPGPAVEMLTLMGEVRTVDGAPRAQLSGTVADPEGKIFAGRFAAGRNPVCITFEITLEEWLADAAPN</sequence>
<accession>A0A917C9Z5</accession>
<name>A0A917C9Z5_9HYPH</name>
<dbReference type="SUPFAM" id="SSF117856">
    <property type="entry name" value="AF0104/ALDC/Ptd012-like"/>
    <property type="match status" value="1"/>
</dbReference>
<dbReference type="Proteomes" id="UP000606044">
    <property type="component" value="Unassembled WGS sequence"/>
</dbReference>
<evidence type="ECO:0000313" key="3">
    <source>
        <dbReference type="EMBL" id="GGF80998.1"/>
    </source>
</evidence>
<dbReference type="Pfam" id="PF03479">
    <property type="entry name" value="PCC"/>
    <property type="match status" value="1"/>
</dbReference>